<dbReference type="PROSITE" id="PS51175">
    <property type="entry name" value="CBM6"/>
    <property type="match status" value="1"/>
</dbReference>
<dbReference type="Proteomes" id="UP000192251">
    <property type="component" value="Chromosome"/>
</dbReference>
<evidence type="ECO:0000256" key="2">
    <source>
        <dbReference type="SAM" id="Phobius"/>
    </source>
</evidence>
<dbReference type="SUPFAM" id="SSF49785">
    <property type="entry name" value="Galactose-binding domain-like"/>
    <property type="match status" value="1"/>
</dbReference>
<dbReference type="KEGG" id="kab:B7C62_19595"/>
<keyword evidence="5" id="KW-1185">Reference proteome</keyword>
<dbReference type="AlphaFoldDB" id="A0ABC8BWR2"/>
<proteinExistence type="predicted"/>
<dbReference type="Pfam" id="PF16990">
    <property type="entry name" value="CBM_35"/>
    <property type="match status" value="1"/>
</dbReference>
<organism evidence="4 5">
    <name type="scientific">Kitasatospora albolonga</name>
    <dbReference type="NCBI Taxonomy" id="68173"/>
    <lineage>
        <taxon>Bacteria</taxon>
        <taxon>Bacillati</taxon>
        <taxon>Actinomycetota</taxon>
        <taxon>Actinomycetes</taxon>
        <taxon>Kitasatosporales</taxon>
        <taxon>Streptomycetaceae</taxon>
        <taxon>Kitasatospora</taxon>
    </lineage>
</organism>
<feature type="region of interest" description="Disordered" evidence="1">
    <location>
        <begin position="155"/>
        <end position="198"/>
    </location>
</feature>
<feature type="compositionally biased region" description="Basic and acidic residues" evidence="1">
    <location>
        <begin position="176"/>
        <end position="198"/>
    </location>
</feature>
<protein>
    <submittedName>
        <fullName evidence="4">Carbohydrate-binding protein</fullName>
    </submittedName>
</protein>
<dbReference type="InterPro" id="IPR008979">
    <property type="entry name" value="Galactose-bd-like_sf"/>
</dbReference>
<evidence type="ECO:0000313" key="4">
    <source>
        <dbReference type="EMBL" id="ARF74195.1"/>
    </source>
</evidence>
<keyword evidence="2" id="KW-1133">Transmembrane helix</keyword>
<feature type="domain" description="CBM6" evidence="3">
    <location>
        <begin position="198"/>
        <end position="331"/>
    </location>
</feature>
<reference evidence="4 5" key="1">
    <citation type="submission" date="2017-04" db="EMBL/GenBank/DDBJ databases">
        <title>The complete genome sequence of Streptomyces albolongus YIM 101047, the producer of novel bafilomycins and novel odoriferous sesquiterpenoids.</title>
        <authorList>
            <person name="Yin M."/>
            <person name="Jiang Y."/>
        </authorList>
    </citation>
    <scope>NUCLEOTIDE SEQUENCE [LARGE SCALE GENOMIC DNA]</scope>
    <source>
        <strain evidence="4 5">YIM 101047</strain>
    </source>
</reference>
<keyword evidence="2" id="KW-0472">Membrane</keyword>
<dbReference type="RefSeq" id="WP_084748120.1">
    <property type="nucleotide sequence ID" value="NZ_CP020563.1"/>
</dbReference>
<dbReference type="EMBL" id="CP020563">
    <property type="protein sequence ID" value="ARF74195.1"/>
    <property type="molecule type" value="Genomic_DNA"/>
</dbReference>
<evidence type="ECO:0000313" key="5">
    <source>
        <dbReference type="Proteomes" id="UP000192251"/>
    </source>
</evidence>
<keyword evidence="2" id="KW-0812">Transmembrane</keyword>
<dbReference type="Gene3D" id="2.60.120.260">
    <property type="entry name" value="Galactose-binding domain-like"/>
    <property type="match status" value="1"/>
</dbReference>
<name>A0ABC8BWR2_9ACTN</name>
<feature type="transmembrane region" description="Helical" evidence="2">
    <location>
        <begin position="133"/>
        <end position="154"/>
    </location>
</feature>
<feature type="compositionally biased region" description="Low complexity" evidence="1">
    <location>
        <begin position="63"/>
        <end position="100"/>
    </location>
</feature>
<dbReference type="InterPro" id="IPR005084">
    <property type="entry name" value="CBM6"/>
</dbReference>
<feature type="region of interest" description="Disordered" evidence="1">
    <location>
        <begin position="1"/>
        <end position="126"/>
    </location>
</feature>
<gene>
    <name evidence="4" type="ORF">B7C62_19595</name>
</gene>
<accession>A0ABC8BWR2</accession>
<sequence>MTAGNNGASKPEDDDPFGYLYADGQAAGAQPPGQGGYGYPGPAAQPGVPRTSYNQVRTVGERQYGQHQQHQMPPQQGYGYPPQQHGQQPPQQYNRPNPQYAAPETYPGGAPAAQHGSVPGGGGPGRGGPNTRALLIGAVAVVAVVLIGIGVALLSNNDGDKDKKNNEAVSTQGPAEKTEEPAKPEKKPEESEKPVELPKQDAATLSLGGPAGVESSIKGAQGVNGSYVTGFNNVGSSVTWRADMEDGGSYRLAVRYAIPAKDADATLTVNGKANSQPIGLKNFIKSSDEDWEKNWQTTWAPVTLKPGQNEIKISCEDGNQCDVILDWLEVTRATS</sequence>
<evidence type="ECO:0000259" key="3">
    <source>
        <dbReference type="PROSITE" id="PS51175"/>
    </source>
</evidence>
<evidence type="ECO:0000256" key="1">
    <source>
        <dbReference type="SAM" id="MobiDB-lite"/>
    </source>
</evidence>